<name>A0A2H3D5X3_ARMGA</name>
<evidence type="ECO:0000313" key="1">
    <source>
        <dbReference type="EMBL" id="PBK89500.1"/>
    </source>
</evidence>
<accession>A0A2H3D5X3</accession>
<organism evidence="1 2">
    <name type="scientific">Armillaria gallica</name>
    <name type="common">Bulbous honey fungus</name>
    <name type="synonym">Armillaria bulbosa</name>
    <dbReference type="NCBI Taxonomy" id="47427"/>
    <lineage>
        <taxon>Eukaryota</taxon>
        <taxon>Fungi</taxon>
        <taxon>Dikarya</taxon>
        <taxon>Basidiomycota</taxon>
        <taxon>Agaricomycotina</taxon>
        <taxon>Agaricomycetes</taxon>
        <taxon>Agaricomycetidae</taxon>
        <taxon>Agaricales</taxon>
        <taxon>Marasmiineae</taxon>
        <taxon>Physalacriaceae</taxon>
        <taxon>Armillaria</taxon>
    </lineage>
</organism>
<sequence>MSISCNNVNAPVGYTGTQNIAINDSLVSPNGSKLKKSDNYTIDTLQYTEEQLQWLETHVQEFEAAGILWHLTMQLGHGWSLDAETGTKESSQIKLGILEYLHQFNDKALVTKVVD</sequence>
<dbReference type="InParanoid" id="A0A2H3D5X3"/>
<protein>
    <submittedName>
        <fullName evidence="1">Uncharacterized protein</fullName>
    </submittedName>
</protein>
<keyword evidence="2" id="KW-1185">Reference proteome</keyword>
<dbReference type="AlphaFoldDB" id="A0A2H3D5X3"/>
<dbReference type="EMBL" id="KZ293668">
    <property type="protein sequence ID" value="PBK89500.1"/>
    <property type="molecule type" value="Genomic_DNA"/>
</dbReference>
<dbReference type="Proteomes" id="UP000217790">
    <property type="component" value="Unassembled WGS sequence"/>
</dbReference>
<evidence type="ECO:0000313" key="2">
    <source>
        <dbReference type="Proteomes" id="UP000217790"/>
    </source>
</evidence>
<proteinExistence type="predicted"/>
<gene>
    <name evidence="1" type="ORF">ARMGADRAFT_1033067</name>
</gene>
<reference evidence="2" key="1">
    <citation type="journal article" date="2017" name="Nat. Ecol. Evol.">
        <title>Genome expansion and lineage-specific genetic innovations in the forest pathogenic fungi Armillaria.</title>
        <authorList>
            <person name="Sipos G."/>
            <person name="Prasanna A.N."/>
            <person name="Walter M.C."/>
            <person name="O'Connor E."/>
            <person name="Balint B."/>
            <person name="Krizsan K."/>
            <person name="Kiss B."/>
            <person name="Hess J."/>
            <person name="Varga T."/>
            <person name="Slot J."/>
            <person name="Riley R."/>
            <person name="Boka B."/>
            <person name="Rigling D."/>
            <person name="Barry K."/>
            <person name="Lee J."/>
            <person name="Mihaltcheva S."/>
            <person name="LaButti K."/>
            <person name="Lipzen A."/>
            <person name="Waldron R."/>
            <person name="Moloney N.M."/>
            <person name="Sperisen C."/>
            <person name="Kredics L."/>
            <person name="Vagvoelgyi C."/>
            <person name="Patrignani A."/>
            <person name="Fitzpatrick D."/>
            <person name="Nagy I."/>
            <person name="Doyle S."/>
            <person name="Anderson J.B."/>
            <person name="Grigoriev I.V."/>
            <person name="Gueldener U."/>
            <person name="Muensterkoetter M."/>
            <person name="Nagy L.G."/>
        </authorList>
    </citation>
    <scope>NUCLEOTIDE SEQUENCE [LARGE SCALE GENOMIC DNA]</scope>
    <source>
        <strain evidence="2">Ar21-2</strain>
    </source>
</reference>